<dbReference type="PROSITE" id="PS01360">
    <property type="entry name" value="ZF_MYND_1"/>
    <property type="match status" value="1"/>
</dbReference>
<name>A0A6A5YSA3_9PLEO</name>
<dbReference type="Proteomes" id="UP000799770">
    <property type="component" value="Unassembled WGS sequence"/>
</dbReference>
<dbReference type="Gene3D" id="6.10.140.2220">
    <property type="match status" value="1"/>
</dbReference>
<evidence type="ECO:0000313" key="7">
    <source>
        <dbReference type="Proteomes" id="UP000799770"/>
    </source>
</evidence>
<dbReference type="AlphaFoldDB" id="A0A6A5YSA3"/>
<dbReference type="Pfam" id="PF01753">
    <property type="entry name" value="zf-MYND"/>
    <property type="match status" value="1"/>
</dbReference>
<evidence type="ECO:0000256" key="4">
    <source>
        <dbReference type="PROSITE-ProRule" id="PRU00134"/>
    </source>
</evidence>
<gene>
    <name evidence="6" type="ORF">BDV96DRAFT_584753</name>
</gene>
<protein>
    <recommendedName>
        <fullName evidence="5">MYND-type domain-containing protein</fullName>
    </recommendedName>
</protein>
<evidence type="ECO:0000259" key="5">
    <source>
        <dbReference type="PROSITE" id="PS50865"/>
    </source>
</evidence>
<dbReference type="PROSITE" id="PS50865">
    <property type="entry name" value="ZF_MYND_2"/>
    <property type="match status" value="1"/>
</dbReference>
<keyword evidence="2 4" id="KW-0863">Zinc-finger</keyword>
<proteinExistence type="predicted"/>
<keyword evidence="7" id="KW-1185">Reference proteome</keyword>
<organism evidence="6 7">
    <name type="scientific">Lophiotrema nucula</name>
    <dbReference type="NCBI Taxonomy" id="690887"/>
    <lineage>
        <taxon>Eukaryota</taxon>
        <taxon>Fungi</taxon>
        <taxon>Dikarya</taxon>
        <taxon>Ascomycota</taxon>
        <taxon>Pezizomycotina</taxon>
        <taxon>Dothideomycetes</taxon>
        <taxon>Pleosporomycetidae</taxon>
        <taxon>Pleosporales</taxon>
        <taxon>Lophiotremataceae</taxon>
        <taxon>Lophiotrema</taxon>
    </lineage>
</organism>
<evidence type="ECO:0000256" key="2">
    <source>
        <dbReference type="ARBA" id="ARBA00022771"/>
    </source>
</evidence>
<evidence type="ECO:0000256" key="3">
    <source>
        <dbReference type="ARBA" id="ARBA00022833"/>
    </source>
</evidence>
<keyword evidence="3" id="KW-0862">Zinc</keyword>
<keyword evidence="1" id="KW-0479">Metal-binding</keyword>
<dbReference type="InterPro" id="IPR002893">
    <property type="entry name" value="Znf_MYND"/>
</dbReference>
<feature type="domain" description="MYND-type" evidence="5">
    <location>
        <begin position="293"/>
        <end position="329"/>
    </location>
</feature>
<dbReference type="SUPFAM" id="SSF144232">
    <property type="entry name" value="HIT/MYND zinc finger-like"/>
    <property type="match status" value="1"/>
</dbReference>
<dbReference type="EMBL" id="ML977340">
    <property type="protein sequence ID" value="KAF2109880.1"/>
    <property type="molecule type" value="Genomic_DNA"/>
</dbReference>
<sequence>MAETDQKDDILDLVDIATLMIYEYSTIEPRFQHAKLRDVAYPGEKSIMNMSLAENWIPNARTVYVFDQVPGSDLSKVDRPENILPEESKRPDKLKRLTAKQLETVYYRARAHDGCFKAIALLQHFFDLYPPSTQLRIRHGPKGKEPGKEYITTIDRRAIVEDDFQFPKNCTYTAVIKNPKTMEARAYVCGHEPTMAHAIMGFSSPEAAMTQSFLDLSSIQFGDAGRGPGEKGKGLFALDTPEEFQARVMVLFGGNTQPKTNERIGSTPDDEWLKQVAQKVKERWEKREEEKWCGHCGGPAASKCSKCGEAWFCSKEHMAMAWPFHKGYCGK</sequence>
<dbReference type="OrthoDB" id="432970at2759"/>
<reference evidence="6" key="1">
    <citation type="journal article" date="2020" name="Stud. Mycol.">
        <title>101 Dothideomycetes genomes: a test case for predicting lifestyles and emergence of pathogens.</title>
        <authorList>
            <person name="Haridas S."/>
            <person name="Albert R."/>
            <person name="Binder M."/>
            <person name="Bloem J."/>
            <person name="Labutti K."/>
            <person name="Salamov A."/>
            <person name="Andreopoulos B."/>
            <person name="Baker S."/>
            <person name="Barry K."/>
            <person name="Bills G."/>
            <person name="Bluhm B."/>
            <person name="Cannon C."/>
            <person name="Castanera R."/>
            <person name="Culley D."/>
            <person name="Daum C."/>
            <person name="Ezra D."/>
            <person name="Gonzalez J."/>
            <person name="Henrissat B."/>
            <person name="Kuo A."/>
            <person name="Liang C."/>
            <person name="Lipzen A."/>
            <person name="Lutzoni F."/>
            <person name="Magnuson J."/>
            <person name="Mondo S."/>
            <person name="Nolan M."/>
            <person name="Ohm R."/>
            <person name="Pangilinan J."/>
            <person name="Park H.-J."/>
            <person name="Ramirez L."/>
            <person name="Alfaro M."/>
            <person name="Sun H."/>
            <person name="Tritt A."/>
            <person name="Yoshinaga Y."/>
            <person name="Zwiers L.-H."/>
            <person name="Turgeon B."/>
            <person name="Goodwin S."/>
            <person name="Spatafora J."/>
            <person name="Crous P."/>
            <person name="Grigoriev I."/>
        </authorList>
    </citation>
    <scope>NUCLEOTIDE SEQUENCE</scope>
    <source>
        <strain evidence="6">CBS 627.86</strain>
    </source>
</reference>
<accession>A0A6A5YSA3</accession>
<dbReference type="GO" id="GO:0008270">
    <property type="term" value="F:zinc ion binding"/>
    <property type="evidence" value="ECO:0007669"/>
    <property type="project" value="UniProtKB-KW"/>
</dbReference>
<evidence type="ECO:0000256" key="1">
    <source>
        <dbReference type="ARBA" id="ARBA00022723"/>
    </source>
</evidence>
<evidence type="ECO:0000313" key="6">
    <source>
        <dbReference type="EMBL" id="KAF2109880.1"/>
    </source>
</evidence>